<feature type="transmembrane region" description="Helical" evidence="7">
    <location>
        <begin position="152"/>
        <end position="176"/>
    </location>
</feature>
<evidence type="ECO:0000256" key="1">
    <source>
        <dbReference type="ARBA" id="ARBA00004141"/>
    </source>
</evidence>
<dbReference type="GO" id="GO:0016020">
    <property type="term" value="C:membrane"/>
    <property type="evidence" value="ECO:0007669"/>
    <property type="project" value="UniProtKB-SubCell"/>
</dbReference>
<dbReference type="FunCoup" id="A0A1J7IPR0">
    <property type="interactions" value="945"/>
</dbReference>
<keyword evidence="6 7" id="KW-0472">Membrane</keyword>
<dbReference type="InterPro" id="IPR001204">
    <property type="entry name" value="Phos_transporter"/>
</dbReference>
<dbReference type="Proteomes" id="UP000182658">
    <property type="component" value="Unassembled WGS sequence"/>
</dbReference>
<feature type="transmembrane region" description="Helical" evidence="7">
    <location>
        <begin position="188"/>
        <end position="212"/>
    </location>
</feature>
<keyword evidence="4 7" id="KW-0812">Transmembrane</keyword>
<keyword evidence="3 7" id="KW-0592">Phosphate transport</keyword>
<dbReference type="EMBL" id="KV875108">
    <property type="protein sequence ID" value="OIW23105.1"/>
    <property type="molecule type" value="Genomic_DNA"/>
</dbReference>
<feature type="transmembrane region" description="Helical" evidence="7">
    <location>
        <begin position="7"/>
        <end position="25"/>
    </location>
</feature>
<protein>
    <recommendedName>
        <fullName evidence="7">Phosphate transporter</fullName>
    </recommendedName>
</protein>
<feature type="transmembrane region" description="Helical" evidence="7">
    <location>
        <begin position="86"/>
        <end position="107"/>
    </location>
</feature>
<keyword evidence="10" id="KW-1185">Reference proteome</keyword>
<evidence type="ECO:0000313" key="9">
    <source>
        <dbReference type="EMBL" id="OIW23105.1"/>
    </source>
</evidence>
<proteinExistence type="inferred from homology"/>
<evidence type="ECO:0000256" key="2">
    <source>
        <dbReference type="ARBA" id="ARBA00022448"/>
    </source>
</evidence>
<dbReference type="PANTHER" id="PTHR11101">
    <property type="entry name" value="PHOSPHATE TRANSPORTER"/>
    <property type="match status" value="1"/>
</dbReference>
<dbReference type="OrthoDB" id="260807at2759"/>
<dbReference type="PANTHER" id="PTHR11101:SF80">
    <property type="entry name" value="PHOSPHATE TRANSPORTER"/>
    <property type="match status" value="1"/>
</dbReference>
<feature type="transmembrane region" description="Helical" evidence="7">
    <location>
        <begin position="119"/>
        <end position="140"/>
    </location>
</feature>
<comment type="subcellular location">
    <subcellularLocation>
        <location evidence="1 7">Membrane</location>
        <topology evidence="1 7">Multi-pass membrane protein</topology>
    </subcellularLocation>
</comment>
<accession>A0A1J7IPR0</accession>
<dbReference type="AlphaFoldDB" id="A0A1J7IPR0"/>
<organism evidence="9 10">
    <name type="scientific">Coniochaeta ligniaria NRRL 30616</name>
    <dbReference type="NCBI Taxonomy" id="1408157"/>
    <lineage>
        <taxon>Eukaryota</taxon>
        <taxon>Fungi</taxon>
        <taxon>Dikarya</taxon>
        <taxon>Ascomycota</taxon>
        <taxon>Pezizomycotina</taxon>
        <taxon>Sordariomycetes</taxon>
        <taxon>Sordariomycetidae</taxon>
        <taxon>Coniochaetales</taxon>
        <taxon>Coniochaetaceae</taxon>
        <taxon>Coniochaeta</taxon>
    </lineage>
</organism>
<dbReference type="InParanoid" id="A0A1J7IPR0"/>
<dbReference type="Pfam" id="PF01384">
    <property type="entry name" value="PHO4"/>
    <property type="match status" value="1"/>
</dbReference>
<comment type="function">
    <text evidence="7">Sodium-phosphate symporter.</text>
</comment>
<keyword evidence="2 7" id="KW-0813">Transport</keyword>
<name>A0A1J7IPR0_9PEZI</name>
<keyword evidence="5 7" id="KW-1133">Transmembrane helix</keyword>
<evidence type="ECO:0000256" key="4">
    <source>
        <dbReference type="ARBA" id="ARBA00022692"/>
    </source>
</evidence>
<dbReference type="GO" id="GO:0005315">
    <property type="term" value="F:phosphate transmembrane transporter activity"/>
    <property type="evidence" value="ECO:0007669"/>
    <property type="project" value="InterPro"/>
</dbReference>
<evidence type="ECO:0000256" key="5">
    <source>
        <dbReference type="ARBA" id="ARBA00022989"/>
    </source>
</evidence>
<dbReference type="GO" id="GO:0035435">
    <property type="term" value="P:phosphate ion transmembrane transport"/>
    <property type="evidence" value="ECO:0007669"/>
    <property type="project" value="TreeGrafter"/>
</dbReference>
<feature type="transmembrane region" description="Helical" evidence="7">
    <location>
        <begin position="224"/>
        <end position="250"/>
    </location>
</feature>
<evidence type="ECO:0000256" key="8">
    <source>
        <dbReference type="SAM" id="MobiDB-lite"/>
    </source>
</evidence>
<feature type="transmembrane region" description="Helical" evidence="7">
    <location>
        <begin position="461"/>
        <end position="479"/>
    </location>
</feature>
<evidence type="ECO:0000256" key="7">
    <source>
        <dbReference type="RuleBase" id="RU363058"/>
    </source>
</evidence>
<sequence>MSTLHQYDYLLAIGTIFAFLDAWNIGANDVANSWATSVGSRSVTYIQAMGLASVMEFAGSLGVGARVADTIRTKVVDTSLFKETPAMLMLGMVCAVTASSLYLTLATRLGLPVSTTHSIMGGVIGMGIAAVGVDGIQWVAPGTGTAKISSGVIQVFLAWIIAPGLAGCFGAIIFLVTKFGVMLRKNPVMKALFLVPVYFAITAMLLTMLLLWKGGNYEVKLKDAEIPGTIVGVGAAWGLLVAIFGCPWLYRKVVRDDWQLGIWHLPLGPLLLRRGDPPEPPADYHGGIKDYYEGHLTKEELDERRAHEAGLRVQTDEGATSGNQDNKINSMDNVSSHDPNEHVPKPHRSMVGPRPDGRWYSGPVLFWYLKWAIFRGVDQDVVNMQKKRNMLSGDLEAIHARAAHYDNRAEYMYSFLQVMTASTASFTHGANDIANAIGPYATIYQIWHSGAVPSKAQVPTWILAFGGVALVIGLWTYGYNIMRNLGNRITLHSPSRGFSMELGSVITIVIATRLKLPISTTQCITGATVGVGLCNGDWRTINWRMVAWIYGGWIITLPTAGLISGILMGIIINAPRWGFQG</sequence>
<feature type="transmembrane region" description="Helical" evidence="7">
    <location>
        <begin position="547"/>
        <end position="572"/>
    </location>
</feature>
<dbReference type="STRING" id="1408157.A0A1J7IPR0"/>
<feature type="region of interest" description="Disordered" evidence="8">
    <location>
        <begin position="310"/>
        <end position="350"/>
    </location>
</feature>
<evidence type="ECO:0000313" key="10">
    <source>
        <dbReference type="Proteomes" id="UP000182658"/>
    </source>
</evidence>
<evidence type="ECO:0000256" key="3">
    <source>
        <dbReference type="ARBA" id="ARBA00022592"/>
    </source>
</evidence>
<comment type="similarity">
    <text evidence="7">Belongs to the inorganic phosphate transporter (PiT) (TC 2.A.20) family.</text>
</comment>
<feature type="compositionally biased region" description="Polar residues" evidence="8">
    <location>
        <begin position="317"/>
        <end position="337"/>
    </location>
</feature>
<reference evidence="9 10" key="1">
    <citation type="submission" date="2016-10" db="EMBL/GenBank/DDBJ databases">
        <title>Draft genome sequence of Coniochaeta ligniaria NRRL30616, a lignocellulolytic fungus for bioabatement of inhibitors in plant biomass hydrolysates.</title>
        <authorList>
            <consortium name="DOE Joint Genome Institute"/>
            <person name="Jimenez D.J."/>
            <person name="Hector R.E."/>
            <person name="Riley R."/>
            <person name="Sun H."/>
            <person name="Grigoriev I.V."/>
            <person name="Van Elsas J.D."/>
            <person name="Nichols N.N."/>
        </authorList>
    </citation>
    <scope>NUCLEOTIDE SEQUENCE [LARGE SCALE GENOMIC DNA]</scope>
    <source>
        <strain evidence="9 10">NRRL 30616</strain>
    </source>
</reference>
<gene>
    <name evidence="9" type="ORF">CONLIGDRAFT_142844</name>
</gene>
<evidence type="ECO:0000256" key="6">
    <source>
        <dbReference type="ARBA" id="ARBA00023136"/>
    </source>
</evidence>